<name>A0AAW4X104_9FIRM</name>
<evidence type="ECO:0000259" key="14">
    <source>
        <dbReference type="Pfam" id="PF02602"/>
    </source>
</evidence>
<dbReference type="InterPro" id="IPR006366">
    <property type="entry name" value="CobA/CysG_C"/>
</dbReference>
<dbReference type="SUPFAM" id="SSF53790">
    <property type="entry name" value="Tetrapyrrole methylase"/>
    <property type="match status" value="1"/>
</dbReference>
<dbReference type="InterPro" id="IPR036803">
    <property type="entry name" value="Porphobilinogen_deaminase_C_sf"/>
</dbReference>
<evidence type="ECO:0000259" key="13">
    <source>
        <dbReference type="Pfam" id="PF01379"/>
    </source>
</evidence>
<comment type="subunit">
    <text evidence="4 10">Monomer.</text>
</comment>
<dbReference type="Pfam" id="PF03900">
    <property type="entry name" value="Porphobil_deamC"/>
    <property type="match status" value="1"/>
</dbReference>
<evidence type="ECO:0000256" key="2">
    <source>
        <dbReference type="ARBA" id="ARBA00004735"/>
    </source>
</evidence>
<dbReference type="Gene3D" id="3.40.190.10">
    <property type="entry name" value="Periplasmic binding protein-like II"/>
    <property type="match status" value="2"/>
</dbReference>
<dbReference type="GO" id="GO:0005737">
    <property type="term" value="C:cytoplasm"/>
    <property type="evidence" value="ECO:0007669"/>
    <property type="project" value="UniProtKB-UniRule"/>
</dbReference>
<dbReference type="FunFam" id="3.40.1010.10:FF:000001">
    <property type="entry name" value="Siroheme synthase"/>
    <property type="match status" value="1"/>
</dbReference>
<dbReference type="InterPro" id="IPR014776">
    <property type="entry name" value="4pyrrole_Mease_sub2"/>
</dbReference>
<dbReference type="FunFam" id="3.40.190.10:FF:000005">
    <property type="entry name" value="Porphobilinogen deaminase"/>
    <property type="match status" value="1"/>
</dbReference>
<evidence type="ECO:0000259" key="15">
    <source>
        <dbReference type="Pfam" id="PF03900"/>
    </source>
</evidence>
<dbReference type="GO" id="GO:0032259">
    <property type="term" value="P:methylation"/>
    <property type="evidence" value="ECO:0007669"/>
    <property type="project" value="UniProtKB-KW"/>
</dbReference>
<keyword evidence="8 10" id="KW-0627">Porphyrin biosynthesis</keyword>
<dbReference type="InterPro" id="IPR000860">
    <property type="entry name" value="HemC"/>
</dbReference>
<dbReference type="Gene3D" id="3.40.1010.10">
    <property type="entry name" value="Cobalt-precorrin-4 Transmethylase, Domain 1"/>
    <property type="match status" value="1"/>
</dbReference>
<dbReference type="PROSITE" id="PS00840">
    <property type="entry name" value="SUMT_2"/>
    <property type="match status" value="1"/>
</dbReference>
<organism evidence="16 17">
    <name type="scientific">Halanaerobium polyolivorans</name>
    <dbReference type="NCBI Taxonomy" id="2886943"/>
    <lineage>
        <taxon>Bacteria</taxon>
        <taxon>Bacillati</taxon>
        <taxon>Bacillota</taxon>
        <taxon>Clostridia</taxon>
        <taxon>Halanaerobiales</taxon>
        <taxon>Halanaerobiaceae</taxon>
        <taxon>Halanaerobium</taxon>
    </lineage>
</organism>
<dbReference type="NCBIfam" id="TIGR01469">
    <property type="entry name" value="cobA_cysG_Cterm"/>
    <property type="match status" value="1"/>
</dbReference>
<evidence type="ECO:0000256" key="5">
    <source>
        <dbReference type="ARBA" id="ARBA00022603"/>
    </source>
</evidence>
<dbReference type="FunFam" id="3.40.190.10:FF:000086">
    <property type="entry name" value="Probable porphobilinogen deaminase"/>
    <property type="match status" value="1"/>
</dbReference>
<dbReference type="InterPro" id="IPR003043">
    <property type="entry name" value="Uropor_MeTrfase_CS"/>
</dbReference>
<comment type="similarity">
    <text evidence="11">Belongs to the precorrin methyltransferase family.</text>
</comment>
<evidence type="ECO:0000256" key="9">
    <source>
        <dbReference type="ARBA" id="ARBA00048169"/>
    </source>
</evidence>
<comment type="similarity">
    <text evidence="3 10">Belongs to the HMBS family.</text>
</comment>
<evidence type="ECO:0000256" key="10">
    <source>
        <dbReference type="HAMAP-Rule" id="MF_00260"/>
    </source>
</evidence>
<feature type="domain" description="Porphobilinogen deaminase N-terminal" evidence="13">
    <location>
        <begin position="5"/>
        <end position="210"/>
    </location>
</feature>
<dbReference type="Proteomes" id="UP001199296">
    <property type="component" value="Unassembled WGS sequence"/>
</dbReference>
<evidence type="ECO:0000256" key="8">
    <source>
        <dbReference type="ARBA" id="ARBA00023244"/>
    </source>
</evidence>
<dbReference type="InterPro" id="IPR050161">
    <property type="entry name" value="Siro_Cobalamin_biosynth"/>
</dbReference>
<dbReference type="GO" id="GO:0004852">
    <property type="term" value="F:uroporphyrinogen-III synthase activity"/>
    <property type="evidence" value="ECO:0007669"/>
    <property type="project" value="InterPro"/>
</dbReference>
<evidence type="ECO:0000256" key="3">
    <source>
        <dbReference type="ARBA" id="ARBA00005638"/>
    </source>
</evidence>
<dbReference type="InterPro" id="IPR022418">
    <property type="entry name" value="Porphobilinogen_deaminase_C"/>
</dbReference>
<dbReference type="SUPFAM" id="SSF69618">
    <property type="entry name" value="HemD-like"/>
    <property type="match status" value="1"/>
</dbReference>
<evidence type="ECO:0000256" key="4">
    <source>
        <dbReference type="ARBA" id="ARBA00011245"/>
    </source>
</evidence>
<comment type="miscellaneous">
    <text evidence="10">The porphobilinogen subunits are added to the dipyrromethane group.</text>
</comment>
<dbReference type="SUPFAM" id="SSF54782">
    <property type="entry name" value="Porphobilinogen deaminase (hydroxymethylbilane synthase), C-terminal domain"/>
    <property type="match status" value="1"/>
</dbReference>
<dbReference type="EMBL" id="JAJFAT010000012">
    <property type="protein sequence ID" value="MCC3145467.1"/>
    <property type="molecule type" value="Genomic_DNA"/>
</dbReference>
<keyword evidence="6 10" id="KW-0808">Transferase</keyword>
<dbReference type="Pfam" id="PF02602">
    <property type="entry name" value="HEM4"/>
    <property type="match status" value="1"/>
</dbReference>
<evidence type="ECO:0000256" key="6">
    <source>
        <dbReference type="ARBA" id="ARBA00022679"/>
    </source>
</evidence>
<gene>
    <name evidence="10 16" type="primary">hemC</name>
    <name evidence="16" type="ORF">LJ207_09045</name>
</gene>
<evidence type="ECO:0000256" key="7">
    <source>
        <dbReference type="ARBA" id="ARBA00022691"/>
    </source>
</evidence>
<dbReference type="Pfam" id="PF01379">
    <property type="entry name" value="Porphobil_deam"/>
    <property type="match status" value="1"/>
</dbReference>
<keyword evidence="5 11" id="KW-0489">Methyltransferase</keyword>
<dbReference type="NCBIfam" id="NF004790">
    <property type="entry name" value="PRK06136.1"/>
    <property type="match status" value="1"/>
</dbReference>
<comment type="cofactor">
    <cofactor evidence="10">
        <name>dipyrromethane</name>
        <dbReference type="ChEBI" id="CHEBI:60342"/>
    </cofactor>
    <text evidence="10">Binds 1 dipyrromethane group covalently.</text>
</comment>
<keyword evidence="7" id="KW-0949">S-adenosyl-L-methionine</keyword>
<evidence type="ECO:0000313" key="17">
    <source>
        <dbReference type="Proteomes" id="UP001199296"/>
    </source>
</evidence>
<sequence>MKKYIIGTRNSRLALKQCNIVKNKLQNKYPNYEFIVKTIETTGDRERDKKFSEIDVEGIFIREIEYALLEGEIDLAIHSFKDLPTKLPSELEVAAVVDRSNRLDVLVGADKKLAELPRGAKLGTGSLRRKSQLLAYRPDLEIVSIRGNVDTRLRKMKEENLDGLILAAAGLLRLDLEDKITEYVDPDICLPAARQGAVAVEIRKQDKSLKSILKELEEKDTSLEVWAEHAFLKAMNAGCHAPIAAQALINDGQMILTAAAAEIDGSNLLRRQKIIVNLNLNSVKKGAKELAEEMLAEGAADIIDRLNNNSKESAKAKRKGKVYLTGAGPGDPALLTLKAVRILKESDVILYDRLANNRFLEYASNDAEKIYVGKKAADHHLSQAETEELMIEKAQAGNIVCRLKGGDPFIYGRGGEEALKLRDAGIDFEIIPGISSSTAAPLYAGIPLTQRHTASSFAVITGHEAADKEESTIEIEKIAAAVDTLVILMGVGNLPKIVERVLAAGRSPDTPAALVRWGTRSKQQTLVGTISNIADKVKKIAFKPPAVIIIGEVVNLKEKLAWFEKKSLFGRQILITRPAAQSESFMKMIEAEAGAAVNAPVIEIKSAKDNDDLKKALAELQNYTHLIFTSVNGVKYFMAELEKMAKDLRSLAGLKIMTIGPKTAEKLKENGLKADFIPADYSTEGILKYLKELETKGEIDFEKASFLLPRANIAPKRLENALREMGAGVKNVITYRTERCAVEAEIIDMIINDQLDLLTFTSSSTVEYFIEGINELLNSSKFDQFTYNEVLKKIKFIPAACIGPVTAETAKNNGLNTAVVAEKYTIEGLMEAIRLYFD</sequence>
<protein>
    <recommendedName>
        <fullName evidence="10">Porphobilinogen deaminase</fullName>
        <shortName evidence="10">PBG</shortName>
        <ecNumber evidence="10">2.5.1.61</ecNumber>
    </recommendedName>
    <alternativeName>
        <fullName evidence="10">Hydroxymethylbilane synthase</fullName>
        <shortName evidence="10">HMBS</shortName>
    </alternativeName>
    <alternativeName>
        <fullName evidence="10">Pre-uroporphyrinogen synthase</fullName>
    </alternativeName>
</protein>
<comment type="catalytic activity">
    <reaction evidence="9 10">
        <text>4 porphobilinogen + H2O = hydroxymethylbilane + 4 NH4(+)</text>
        <dbReference type="Rhea" id="RHEA:13185"/>
        <dbReference type="ChEBI" id="CHEBI:15377"/>
        <dbReference type="ChEBI" id="CHEBI:28938"/>
        <dbReference type="ChEBI" id="CHEBI:57845"/>
        <dbReference type="ChEBI" id="CHEBI:58126"/>
        <dbReference type="EC" id="2.5.1.61"/>
    </reaction>
</comment>
<proteinExistence type="inferred from homology"/>
<dbReference type="PANTHER" id="PTHR45790">
    <property type="entry name" value="SIROHEME SYNTHASE-RELATED"/>
    <property type="match status" value="1"/>
</dbReference>
<dbReference type="GO" id="GO:0019354">
    <property type="term" value="P:siroheme biosynthetic process"/>
    <property type="evidence" value="ECO:0007669"/>
    <property type="project" value="InterPro"/>
</dbReference>
<dbReference type="CDD" id="cd06578">
    <property type="entry name" value="HemD"/>
    <property type="match status" value="1"/>
</dbReference>
<reference evidence="16 17" key="1">
    <citation type="submission" date="2021-10" db="EMBL/GenBank/DDBJ databases">
        <authorList>
            <person name="Grouzdev D.S."/>
            <person name="Pantiukh K.S."/>
            <person name="Krutkina M.S."/>
        </authorList>
    </citation>
    <scope>NUCLEOTIDE SEQUENCE [LARGE SCALE GENOMIC DNA]</scope>
    <source>
        <strain evidence="16 17">Z-7514</strain>
    </source>
</reference>
<dbReference type="InterPro" id="IPR014777">
    <property type="entry name" value="4pyrrole_Mease_sub1"/>
</dbReference>
<dbReference type="EC" id="2.5.1.61" evidence="10"/>
<dbReference type="GO" id="GO:0004851">
    <property type="term" value="F:uroporphyrin-III C-methyltransferase activity"/>
    <property type="evidence" value="ECO:0007669"/>
    <property type="project" value="UniProtKB-ARBA"/>
</dbReference>
<comment type="pathway">
    <text evidence="2">Porphyrin-containing compound metabolism; protoporphyrin-IX biosynthesis; coproporphyrinogen-III from 5-aminolevulinate: step 2/4.</text>
</comment>
<dbReference type="HAMAP" id="MF_00260">
    <property type="entry name" value="Porphobil_deam"/>
    <property type="match status" value="1"/>
</dbReference>
<dbReference type="AlphaFoldDB" id="A0AAW4X104"/>
<dbReference type="InterPro" id="IPR003754">
    <property type="entry name" value="4pyrrol_synth_uPrphyn_synth"/>
</dbReference>
<evidence type="ECO:0000259" key="12">
    <source>
        <dbReference type="Pfam" id="PF00590"/>
    </source>
</evidence>
<dbReference type="RefSeq" id="WP_229346171.1">
    <property type="nucleotide sequence ID" value="NZ_JAJFAT010000012.1"/>
</dbReference>
<evidence type="ECO:0000313" key="16">
    <source>
        <dbReference type="EMBL" id="MCC3145467.1"/>
    </source>
</evidence>
<evidence type="ECO:0000256" key="1">
    <source>
        <dbReference type="ARBA" id="ARBA00002869"/>
    </source>
</evidence>
<dbReference type="Pfam" id="PF00590">
    <property type="entry name" value="TP_methylase"/>
    <property type="match status" value="1"/>
</dbReference>
<keyword evidence="17" id="KW-1185">Reference proteome</keyword>
<accession>A0AAW4X104</accession>
<feature type="modified residue" description="S-(dipyrrolylmethanemethyl)cysteine" evidence="10">
    <location>
        <position position="239"/>
    </location>
</feature>
<dbReference type="InterPro" id="IPR022417">
    <property type="entry name" value="Porphobilin_deaminase_N"/>
</dbReference>
<comment type="caution">
    <text evidence="16">The sequence shown here is derived from an EMBL/GenBank/DDBJ whole genome shotgun (WGS) entry which is preliminary data.</text>
</comment>
<dbReference type="PRINTS" id="PR00151">
    <property type="entry name" value="PORPHBDMNASE"/>
</dbReference>
<dbReference type="Gene3D" id="3.40.50.10090">
    <property type="match status" value="2"/>
</dbReference>
<feature type="domain" description="Tetrapyrrole biosynthesis uroporphyrinogen III synthase" evidence="14">
    <location>
        <begin position="588"/>
        <end position="830"/>
    </location>
</feature>
<dbReference type="NCBIfam" id="TIGR00212">
    <property type="entry name" value="hemC"/>
    <property type="match status" value="1"/>
</dbReference>
<comment type="function">
    <text evidence="1 10">Tetrapolymerization of the monopyrrole PBG into the hydroxymethylbilane pre-uroporphyrinogen in several discrete steps.</text>
</comment>
<dbReference type="InterPro" id="IPR035996">
    <property type="entry name" value="4pyrrol_Methylase_sf"/>
</dbReference>
<dbReference type="Gene3D" id="3.30.160.40">
    <property type="entry name" value="Porphobilinogen deaminase, C-terminal domain"/>
    <property type="match status" value="1"/>
</dbReference>
<dbReference type="InterPro" id="IPR000878">
    <property type="entry name" value="4pyrrol_Mease"/>
</dbReference>
<dbReference type="InterPro" id="IPR036108">
    <property type="entry name" value="4pyrrol_syn_uPrphyn_synt_sf"/>
</dbReference>
<dbReference type="FunFam" id="3.30.950.10:FF:000001">
    <property type="entry name" value="Siroheme synthase"/>
    <property type="match status" value="1"/>
</dbReference>
<dbReference type="PANTHER" id="PTHR45790:SF3">
    <property type="entry name" value="S-ADENOSYL-L-METHIONINE-DEPENDENT UROPORPHYRINOGEN III METHYLTRANSFERASE, CHLOROPLASTIC"/>
    <property type="match status" value="1"/>
</dbReference>
<dbReference type="Gene3D" id="3.30.950.10">
    <property type="entry name" value="Methyltransferase, Cobalt-precorrin-4 Transmethylase, Domain 2"/>
    <property type="match status" value="1"/>
</dbReference>
<dbReference type="CDD" id="cd11642">
    <property type="entry name" value="SUMT"/>
    <property type="match status" value="1"/>
</dbReference>
<evidence type="ECO:0000256" key="11">
    <source>
        <dbReference type="RuleBase" id="RU003960"/>
    </source>
</evidence>
<feature type="domain" description="Porphobilinogen deaminase C-terminal" evidence="15">
    <location>
        <begin position="223"/>
        <end position="295"/>
    </location>
</feature>
<feature type="domain" description="Tetrapyrrole methylase" evidence="12">
    <location>
        <begin position="321"/>
        <end position="533"/>
    </location>
</feature>
<dbReference type="GO" id="GO:0004418">
    <property type="term" value="F:hydroxymethylbilane synthase activity"/>
    <property type="evidence" value="ECO:0007669"/>
    <property type="project" value="UniProtKB-UniRule"/>
</dbReference>
<dbReference type="GO" id="GO:0006782">
    <property type="term" value="P:protoporphyrinogen IX biosynthetic process"/>
    <property type="evidence" value="ECO:0007669"/>
    <property type="project" value="UniProtKB-UniRule"/>
</dbReference>
<dbReference type="SUPFAM" id="SSF53850">
    <property type="entry name" value="Periplasmic binding protein-like II"/>
    <property type="match status" value="1"/>
</dbReference>